<protein>
    <submittedName>
        <fullName evidence="1">Uncharacterized protein</fullName>
    </submittedName>
</protein>
<accession>A0A5B7HHX2</accession>
<sequence>MLQSRPFVIFTYTVQTTKTVYSFGTPWDSLKSQGGPDRRGRRQGRAWTGSVGELWGKNLRWRLIRMRVRAAAYDPDLSYGGGHAPLCVPKLLPTKPSSAMMILLPALRNRAWVCLRIYRRCSLAGCIMARWKQ</sequence>
<name>A0A5B7HHX2_PORTR</name>
<gene>
    <name evidence="1" type="ORF">E2C01_066323</name>
</gene>
<organism evidence="1 2">
    <name type="scientific">Portunus trituberculatus</name>
    <name type="common">Swimming crab</name>
    <name type="synonym">Neptunus trituberculatus</name>
    <dbReference type="NCBI Taxonomy" id="210409"/>
    <lineage>
        <taxon>Eukaryota</taxon>
        <taxon>Metazoa</taxon>
        <taxon>Ecdysozoa</taxon>
        <taxon>Arthropoda</taxon>
        <taxon>Crustacea</taxon>
        <taxon>Multicrustacea</taxon>
        <taxon>Malacostraca</taxon>
        <taxon>Eumalacostraca</taxon>
        <taxon>Eucarida</taxon>
        <taxon>Decapoda</taxon>
        <taxon>Pleocyemata</taxon>
        <taxon>Brachyura</taxon>
        <taxon>Eubrachyura</taxon>
        <taxon>Portunoidea</taxon>
        <taxon>Portunidae</taxon>
        <taxon>Portuninae</taxon>
        <taxon>Portunus</taxon>
    </lineage>
</organism>
<dbReference type="EMBL" id="VSRR010034001">
    <property type="protein sequence ID" value="MPC72030.1"/>
    <property type="molecule type" value="Genomic_DNA"/>
</dbReference>
<reference evidence="1 2" key="1">
    <citation type="submission" date="2019-05" db="EMBL/GenBank/DDBJ databases">
        <title>Another draft genome of Portunus trituberculatus and its Hox gene families provides insights of decapod evolution.</title>
        <authorList>
            <person name="Jeong J.-H."/>
            <person name="Song I."/>
            <person name="Kim S."/>
            <person name="Choi T."/>
            <person name="Kim D."/>
            <person name="Ryu S."/>
            <person name="Kim W."/>
        </authorList>
    </citation>
    <scope>NUCLEOTIDE SEQUENCE [LARGE SCALE GENOMIC DNA]</scope>
    <source>
        <tissue evidence="1">Muscle</tissue>
    </source>
</reference>
<evidence type="ECO:0000313" key="1">
    <source>
        <dbReference type="EMBL" id="MPC72030.1"/>
    </source>
</evidence>
<comment type="caution">
    <text evidence="1">The sequence shown here is derived from an EMBL/GenBank/DDBJ whole genome shotgun (WGS) entry which is preliminary data.</text>
</comment>
<keyword evidence="2" id="KW-1185">Reference proteome</keyword>
<dbReference type="Proteomes" id="UP000324222">
    <property type="component" value="Unassembled WGS sequence"/>
</dbReference>
<dbReference type="AlphaFoldDB" id="A0A5B7HHX2"/>
<evidence type="ECO:0000313" key="2">
    <source>
        <dbReference type="Proteomes" id="UP000324222"/>
    </source>
</evidence>
<proteinExistence type="predicted"/>